<dbReference type="Proteomes" id="UP001197609">
    <property type="component" value="Unassembled WGS sequence"/>
</dbReference>
<dbReference type="EMBL" id="JAIOIU010000069">
    <property type="protein sequence ID" value="MBZ0159637.1"/>
    <property type="molecule type" value="Genomic_DNA"/>
</dbReference>
<organism evidence="2 3">
    <name type="scientific">Candidatus Methylomirabilis tolerans</name>
    <dbReference type="NCBI Taxonomy" id="3123416"/>
    <lineage>
        <taxon>Bacteria</taxon>
        <taxon>Candidatus Methylomirabilota</taxon>
        <taxon>Candidatus Methylomirabilia</taxon>
        <taxon>Candidatus Methylomirabilales</taxon>
        <taxon>Candidatus Methylomirabilaceae</taxon>
        <taxon>Candidatus Methylomirabilis</taxon>
    </lineage>
</organism>
<evidence type="ECO:0000313" key="3">
    <source>
        <dbReference type="Proteomes" id="UP001197609"/>
    </source>
</evidence>
<dbReference type="AlphaFoldDB" id="A0AAJ1AHM2"/>
<gene>
    <name evidence="2" type="ORF">K8G79_05830</name>
</gene>
<name>A0AAJ1AHM2_9BACT</name>
<proteinExistence type="predicted"/>
<sequence>SPAIRNPDNRQGIEIDPIFRCIGRVEETVVACDPGHRLVLLLRLQHQPEGQRKRGHRPHARDLYQPPGNLLKAPPYICFAAPTLRQQGMSAM</sequence>
<accession>A0AAJ1AHM2</accession>
<feature type="region of interest" description="Disordered" evidence="1">
    <location>
        <begin position="48"/>
        <end position="68"/>
    </location>
</feature>
<comment type="caution">
    <text evidence="2">The sequence shown here is derived from an EMBL/GenBank/DDBJ whole genome shotgun (WGS) entry which is preliminary data.</text>
</comment>
<protein>
    <submittedName>
        <fullName evidence="2">Uncharacterized protein</fullName>
    </submittedName>
</protein>
<reference evidence="2 3" key="1">
    <citation type="journal article" date="2021" name="bioRxiv">
        <title>Unraveling nitrogen, sulfur and carbon metabolic pathways and microbial community transcriptional responses to substrate deprivation and toxicity stresses in a bioreactor mimicking anoxic brackish coastal sediment conditions.</title>
        <authorList>
            <person name="Martins P.D."/>
            <person name="Echeveste M.J."/>
            <person name="Arshad A."/>
            <person name="Kurth J."/>
            <person name="Ouboter H."/>
            <person name="Jetten M.S.M."/>
            <person name="Welte C.U."/>
        </authorList>
    </citation>
    <scope>NUCLEOTIDE SEQUENCE [LARGE SCALE GENOMIC DNA]</scope>
    <source>
        <strain evidence="2">MAG_38</strain>
    </source>
</reference>
<evidence type="ECO:0000313" key="2">
    <source>
        <dbReference type="EMBL" id="MBZ0159637.1"/>
    </source>
</evidence>
<feature type="non-terminal residue" evidence="2">
    <location>
        <position position="1"/>
    </location>
</feature>
<evidence type="ECO:0000256" key="1">
    <source>
        <dbReference type="SAM" id="MobiDB-lite"/>
    </source>
</evidence>